<gene>
    <name evidence="2" type="ORF">Celaphus_00013745</name>
</gene>
<evidence type="ECO:0000256" key="1">
    <source>
        <dbReference type="SAM" id="MobiDB-lite"/>
    </source>
</evidence>
<reference evidence="2 3" key="1">
    <citation type="journal article" date="2018" name="Mol. Genet. Genomics">
        <title>The red deer Cervus elaphus genome CerEla1.0: sequencing, annotating, genes, and chromosomes.</title>
        <authorList>
            <person name="Bana N.A."/>
            <person name="Nyiri A."/>
            <person name="Nagy J."/>
            <person name="Frank K."/>
            <person name="Nagy T."/>
            <person name="Steger V."/>
            <person name="Schiller M."/>
            <person name="Lakatos P."/>
            <person name="Sugar L."/>
            <person name="Horn P."/>
            <person name="Barta E."/>
            <person name="Orosz L."/>
        </authorList>
    </citation>
    <scope>NUCLEOTIDE SEQUENCE [LARGE SCALE GENOMIC DNA]</scope>
    <source>
        <strain evidence="2">Hungarian</strain>
    </source>
</reference>
<evidence type="ECO:0000313" key="2">
    <source>
        <dbReference type="EMBL" id="OWK03819.1"/>
    </source>
</evidence>
<feature type="region of interest" description="Disordered" evidence="1">
    <location>
        <begin position="58"/>
        <end position="87"/>
    </location>
</feature>
<protein>
    <submittedName>
        <fullName evidence="2">Uncharacterized protein</fullName>
    </submittedName>
</protein>
<evidence type="ECO:0000313" key="3">
    <source>
        <dbReference type="Proteomes" id="UP000242450"/>
    </source>
</evidence>
<organism evidence="2 3">
    <name type="scientific">Cervus elaphus hippelaphus</name>
    <name type="common">European red deer</name>
    <dbReference type="NCBI Taxonomy" id="46360"/>
    <lineage>
        <taxon>Eukaryota</taxon>
        <taxon>Metazoa</taxon>
        <taxon>Chordata</taxon>
        <taxon>Craniata</taxon>
        <taxon>Vertebrata</taxon>
        <taxon>Euteleostomi</taxon>
        <taxon>Mammalia</taxon>
        <taxon>Eutheria</taxon>
        <taxon>Laurasiatheria</taxon>
        <taxon>Artiodactyla</taxon>
        <taxon>Ruminantia</taxon>
        <taxon>Pecora</taxon>
        <taxon>Cervidae</taxon>
        <taxon>Cervinae</taxon>
        <taxon>Cervus</taxon>
    </lineage>
</organism>
<sequence length="87" mass="9506">MAVREEAIGLSGPGRDEEAALLFEKAHYRHDSRWLLPVSPRCCLACALELLPEPGVSVRTGSQHFPHQQGPPLNGTARVNLTHLQGN</sequence>
<comment type="caution">
    <text evidence="2">The sequence shown here is derived from an EMBL/GenBank/DDBJ whole genome shotgun (WGS) entry which is preliminary data.</text>
</comment>
<dbReference type="Proteomes" id="UP000242450">
    <property type="component" value="Chromosome 22"/>
</dbReference>
<keyword evidence="3" id="KW-1185">Reference proteome</keyword>
<dbReference type="AlphaFoldDB" id="A0A212CCV5"/>
<name>A0A212CCV5_CEREH</name>
<feature type="compositionally biased region" description="Polar residues" evidence="1">
    <location>
        <begin position="77"/>
        <end position="87"/>
    </location>
</feature>
<proteinExistence type="predicted"/>
<accession>A0A212CCV5</accession>
<dbReference type="EMBL" id="MKHE01000022">
    <property type="protein sequence ID" value="OWK03819.1"/>
    <property type="molecule type" value="Genomic_DNA"/>
</dbReference>